<feature type="compositionally biased region" description="Low complexity" evidence="1">
    <location>
        <begin position="435"/>
        <end position="486"/>
    </location>
</feature>
<dbReference type="RefSeq" id="WP_344862563.1">
    <property type="nucleotide sequence ID" value="NZ_BAAAZN010000009.1"/>
</dbReference>
<feature type="compositionally biased region" description="Low complexity" evidence="1">
    <location>
        <begin position="265"/>
        <end position="297"/>
    </location>
</feature>
<feature type="compositionally biased region" description="Low complexity" evidence="1">
    <location>
        <begin position="510"/>
        <end position="534"/>
    </location>
</feature>
<feature type="compositionally biased region" description="Gly residues" evidence="1">
    <location>
        <begin position="535"/>
        <end position="554"/>
    </location>
</feature>
<evidence type="ECO:0000313" key="2">
    <source>
        <dbReference type="EMBL" id="GAA3555068.1"/>
    </source>
</evidence>
<feature type="compositionally biased region" description="Low complexity" evidence="1">
    <location>
        <begin position="312"/>
        <end position="328"/>
    </location>
</feature>
<dbReference type="Proteomes" id="UP001500689">
    <property type="component" value="Unassembled WGS sequence"/>
</dbReference>
<feature type="region of interest" description="Disordered" evidence="1">
    <location>
        <begin position="252"/>
        <end position="328"/>
    </location>
</feature>
<comment type="caution">
    <text evidence="2">The sequence shown here is derived from an EMBL/GenBank/DDBJ whole genome shotgun (WGS) entry which is preliminary data.</text>
</comment>
<dbReference type="Pfam" id="PF11228">
    <property type="entry name" value="DUF3027"/>
    <property type="match status" value="1"/>
</dbReference>
<organism evidence="2 3">
    <name type="scientific">Amycolatopsis ultiminotia</name>
    <dbReference type="NCBI Taxonomy" id="543629"/>
    <lineage>
        <taxon>Bacteria</taxon>
        <taxon>Bacillati</taxon>
        <taxon>Actinomycetota</taxon>
        <taxon>Actinomycetes</taxon>
        <taxon>Pseudonocardiales</taxon>
        <taxon>Pseudonocardiaceae</taxon>
        <taxon>Amycolatopsis</taxon>
    </lineage>
</organism>
<feature type="region of interest" description="Disordered" evidence="1">
    <location>
        <begin position="429"/>
        <end position="554"/>
    </location>
</feature>
<evidence type="ECO:0000256" key="1">
    <source>
        <dbReference type="SAM" id="MobiDB-lite"/>
    </source>
</evidence>
<protein>
    <recommendedName>
        <fullName evidence="4">DUF3027 domain-containing protein</fullName>
    </recommendedName>
</protein>
<evidence type="ECO:0008006" key="4">
    <source>
        <dbReference type="Google" id="ProtNLM"/>
    </source>
</evidence>
<accession>A0ABP6WUZ5</accession>
<dbReference type="InterPro" id="IPR021391">
    <property type="entry name" value="DUF3027"/>
</dbReference>
<sequence length="554" mass="54785">MTLLLTLDDGSLHRKLADAEDVARAAVLADAPPDQVGEHVGVEPEDAVSLSHLFEAWVPGYRGWRWSVTVAVTDKDEPVTVSELSLRPGPDALVAPTWVPWERRVRAGDLGVGDLFPADKDDLRLVPAYLRSDDPAVEETAQEVGLGRVHVLSRHGRLDAAARWHTGEFGPRSDMARSAPGTCGTCGFFVPLAGSLRAAFGACANDIAPADGHVVDVEYGCGAHSEVQVEVTSSVPVAELVYDDSLIDYSPASLPEPATAPEPEPVADAAAAPESVVDSTAAPESASAPEPAADPATVATTEAAPNPTEPLTPAEPDAPSAPAATTEAVVPGEAPAVGNAAEAEVPAAGNAAEVPEVVPDVVPTVGNAAEQIVPGEAPAVDEVAEPSGGSEGLSGVVADRDVQQAAGTGEPVGTAGSAESVAHSATDVVPDSAPTADAATDSATEAATGSATEAATGSATEAATGSATEEATGSATEEAADSASAGVAGFATEGVADSTAGATPDSAPEAAADSGSNDAASSGSDSVAGAVQGFGFEGRGGADGEEVGGSGDGR</sequence>
<name>A0ABP6WUZ5_9PSEU</name>
<dbReference type="EMBL" id="BAAAZN010000009">
    <property type="protein sequence ID" value="GAA3555068.1"/>
    <property type="molecule type" value="Genomic_DNA"/>
</dbReference>
<reference evidence="3" key="1">
    <citation type="journal article" date="2019" name="Int. J. Syst. Evol. Microbiol.">
        <title>The Global Catalogue of Microorganisms (GCM) 10K type strain sequencing project: providing services to taxonomists for standard genome sequencing and annotation.</title>
        <authorList>
            <consortium name="The Broad Institute Genomics Platform"/>
            <consortium name="The Broad Institute Genome Sequencing Center for Infectious Disease"/>
            <person name="Wu L."/>
            <person name="Ma J."/>
        </authorList>
    </citation>
    <scope>NUCLEOTIDE SEQUENCE [LARGE SCALE GENOMIC DNA]</scope>
    <source>
        <strain evidence="3">JCM 16898</strain>
    </source>
</reference>
<gene>
    <name evidence="2" type="ORF">GCM10022222_43370</name>
</gene>
<proteinExistence type="predicted"/>
<keyword evidence="3" id="KW-1185">Reference proteome</keyword>
<feature type="region of interest" description="Disordered" evidence="1">
    <location>
        <begin position="372"/>
        <end position="394"/>
    </location>
</feature>
<evidence type="ECO:0000313" key="3">
    <source>
        <dbReference type="Proteomes" id="UP001500689"/>
    </source>
</evidence>